<feature type="compositionally biased region" description="Polar residues" evidence="1">
    <location>
        <begin position="92"/>
        <end position="102"/>
    </location>
</feature>
<comment type="caution">
    <text evidence="2">The sequence shown here is derived from an EMBL/GenBank/DDBJ whole genome shotgun (WGS) entry which is preliminary data.</text>
</comment>
<accession>A0A9P4JZY6</accession>
<evidence type="ECO:0000313" key="2">
    <source>
        <dbReference type="EMBL" id="KAF2259446.1"/>
    </source>
</evidence>
<dbReference type="EMBL" id="ML986708">
    <property type="protein sequence ID" value="KAF2259446.1"/>
    <property type="molecule type" value="Genomic_DNA"/>
</dbReference>
<dbReference type="AlphaFoldDB" id="A0A9P4JZY6"/>
<evidence type="ECO:0000313" key="3">
    <source>
        <dbReference type="Proteomes" id="UP000800093"/>
    </source>
</evidence>
<evidence type="ECO:0000256" key="1">
    <source>
        <dbReference type="SAM" id="MobiDB-lite"/>
    </source>
</evidence>
<feature type="region of interest" description="Disordered" evidence="1">
    <location>
        <begin position="79"/>
        <end position="102"/>
    </location>
</feature>
<keyword evidence="3" id="KW-1185">Reference proteome</keyword>
<organism evidence="2 3">
    <name type="scientific">Lojkania enalia</name>
    <dbReference type="NCBI Taxonomy" id="147567"/>
    <lineage>
        <taxon>Eukaryota</taxon>
        <taxon>Fungi</taxon>
        <taxon>Dikarya</taxon>
        <taxon>Ascomycota</taxon>
        <taxon>Pezizomycotina</taxon>
        <taxon>Dothideomycetes</taxon>
        <taxon>Pleosporomycetidae</taxon>
        <taxon>Pleosporales</taxon>
        <taxon>Pleosporales incertae sedis</taxon>
        <taxon>Lojkania</taxon>
    </lineage>
</organism>
<reference evidence="3" key="1">
    <citation type="journal article" date="2020" name="Stud. Mycol.">
        <title>101 Dothideomycetes genomes: A test case for predicting lifestyles and emergence of pathogens.</title>
        <authorList>
            <person name="Haridas S."/>
            <person name="Albert R."/>
            <person name="Binder M."/>
            <person name="Bloem J."/>
            <person name="LaButti K."/>
            <person name="Salamov A."/>
            <person name="Andreopoulos B."/>
            <person name="Baker S."/>
            <person name="Barry K."/>
            <person name="Bills G."/>
            <person name="Bluhm B."/>
            <person name="Cannon C."/>
            <person name="Castanera R."/>
            <person name="Culley D."/>
            <person name="Daum C."/>
            <person name="Ezra D."/>
            <person name="Gonzalez J."/>
            <person name="Henrissat B."/>
            <person name="Kuo A."/>
            <person name="Liang C."/>
            <person name="Lipzen A."/>
            <person name="Lutzoni F."/>
            <person name="Magnuson J."/>
            <person name="Mondo S."/>
            <person name="Nolan M."/>
            <person name="Ohm R."/>
            <person name="Pangilinan J."/>
            <person name="Park H.-J."/>
            <person name="Ramirez L."/>
            <person name="Alfaro M."/>
            <person name="Sun H."/>
            <person name="Tritt A."/>
            <person name="Yoshinaga Y."/>
            <person name="Zwiers L.-H."/>
            <person name="Turgeon B."/>
            <person name="Goodwin S."/>
            <person name="Spatafora J."/>
            <person name="Crous P."/>
            <person name="Grigoriev I."/>
        </authorList>
    </citation>
    <scope>NUCLEOTIDE SEQUENCE [LARGE SCALE GENOMIC DNA]</scope>
    <source>
        <strain evidence="3">CBS 304.66</strain>
    </source>
</reference>
<protein>
    <submittedName>
        <fullName evidence="2">Uncharacterized protein</fullName>
    </submittedName>
</protein>
<gene>
    <name evidence="2" type="ORF">CC78DRAFT_585914</name>
</gene>
<sequence length="247" mass="27355">MPSAISCQLAASGAKPTVRIDGDSILLAAQCCSLLKLDKWLSRPSILFSAQAHRETWHQALVVGQWPFLHLVQPQPASYGHTRVGDRGRKNPLTQGGAESSTAPPILRLQDLWLPQATRVQLHHVLPKAEGQQLDMPSVRASCTVPAASGAMWEADRGAVLVPRFHPTYIHTLLTTTWGRERRVDIKFGSPLLLRSLTDTRATIVDPSQSTTRHARVYSQIRNKQNMSKMGDLLYQPSTKKAEILFS</sequence>
<name>A0A9P4JZY6_9PLEO</name>
<proteinExistence type="predicted"/>
<dbReference type="Proteomes" id="UP000800093">
    <property type="component" value="Unassembled WGS sequence"/>
</dbReference>